<sequence>MKPTKVFLLLNGEAPKELPNLSNYSIICATDGAYQFLKENKITPYFISGDFDSLTDIPKHIKVISTPNQDFTDFDKILQILFDKGFYTIDVFGASGKEQDHFLGNLHTALQWKEKLKLTFFDNYGYYFLAETTTKIDDCLDKTVSLFPFPTATNITTKGLQYPLNNEDLDFSKRIGTRNKAIENNVNITFNSGDLFIFINNKDINNEQKNKITVGF</sequence>
<dbReference type="InterPro" id="IPR036759">
    <property type="entry name" value="TPK_catalytic_sf"/>
</dbReference>
<dbReference type="GO" id="GO:0016301">
    <property type="term" value="F:kinase activity"/>
    <property type="evidence" value="ECO:0007669"/>
    <property type="project" value="UniProtKB-KW"/>
</dbReference>
<dbReference type="GO" id="GO:0005524">
    <property type="term" value="F:ATP binding"/>
    <property type="evidence" value="ECO:0007669"/>
    <property type="project" value="UniProtKB-KW"/>
</dbReference>
<dbReference type="SUPFAM" id="SSF63862">
    <property type="entry name" value="Thiamin pyrophosphokinase, substrate-binding domain"/>
    <property type="match status" value="1"/>
</dbReference>
<dbReference type="PANTHER" id="PTHR41299:SF1">
    <property type="entry name" value="THIAMINE PYROPHOSPHOKINASE"/>
    <property type="match status" value="1"/>
</dbReference>
<evidence type="ECO:0000313" key="8">
    <source>
        <dbReference type="Proteomes" id="UP000663920"/>
    </source>
</evidence>
<evidence type="ECO:0000256" key="3">
    <source>
        <dbReference type="ARBA" id="ARBA00022777"/>
    </source>
</evidence>
<dbReference type="Pfam" id="PF04263">
    <property type="entry name" value="TPK_catalytic"/>
    <property type="match status" value="1"/>
</dbReference>
<dbReference type="InterPro" id="IPR007373">
    <property type="entry name" value="Thiamin_PyroPKinase_B1-bd"/>
</dbReference>
<dbReference type="SMART" id="SM00983">
    <property type="entry name" value="TPK_B1_binding"/>
    <property type="match status" value="1"/>
</dbReference>
<reference evidence="7 8" key="1">
    <citation type="submission" date="2021-03" db="EMBL/GenBank/DDBJ databases">
        <title>Complete genome of Polaribacter_sp.SM13.</title>
        <authorList>
            <person name="Jeong S.W."/>
            <person name="Bae J.W."/>
        </authorList>
    </citation>
    <scope>NUCLEOTIDE SEQUENCE [LARGE SCALE GENOMIC DNA]</scope>
    <source>
        <strain evidence="7 8">SM13</strain>
    </source>
</reference>
<dbReference type="Proteomes" id="UP000663920">
    <property type="component" value="Chromosome"/>
</dbReference>
<dbReference type="GO" id="GO:0006772">
    <property type="term" value="P:thiamine metabolic process"/>
    <property type="evidence" value="ECO:0007669"/>
    <property type="project" value="UniProtKB-UniRule"/>
</dbReference>
<dbReference type="InterPro" id="IPR007371">
    <property type="entry name" value="TPK_catalytic"/>
</dbReference>
<feature type="domain" description="Thiamin pyrophosphokinase thiamin-binding" evidence="6">
    <location>
        <begin position="131"/>
        <end position="195"/>
    </location>
</feature>
<evidence type="ECO:0000259" key="6">
    <source>
        <dbReference type="SMART" id="SM00983"/>
    </source>
</evidence>
<keyword evidence="8" id="KW-1185">Reference proteome</keyword>
<protein>
    <recommendedName>
        <fullName evidence="5">Thiamine diphosphokinase</fullName>
        <ecNumber evidence="5">2.7.6.2</ecNumber>
    </recommendedName>
</protein>
<evidence type="ECO:0000256" key="4">
    <source>
        <dbReference type="ARBA" id="ARBA00022840"/>
    </source>
</evidence>
<dbReference type="Gene3D" id="3.40.50.10240">
    <property type="entry name" value="Thiamin pyrophosphokinase, catalytic domain"/>
    <property type="match status" value="1"/>
</dbReference>
<gene>
    <name evidence="7" type="ORF">J3359_15880</name>
</gene>
<keyword evidence="4" id="KW-0067">ATP-binding</keyword>
<dbReference type="KEGG" id="pcea:J3359_15880"/>
<keyword evidence="1 7" id="KW-0808">Transferase</keyword>
<dbReference type="PANTHER" id="PTHR41299">
    <property type="entry name" value="THIAMINE PYROPHOSPHOKINASE"/>
    <property type="match status" value="1"/>
</dbReference>
<organism evidence="7 8">
    <name type="scientific">Polaribacter cellanae</name>
    <dbReference type="NCBI Taxonomy" id="2818493"/>
    <lineage>
        <taxon>Bacteria</taxon>
        <taxon>Pseudomonadati</taxon>
        <taxon>Bacteroidota</taxon>
        <taxon>Flavobacteriia</taxon>
        <taxon>Flavobacteriales</taxon>
        <taxon>Flavobacteriaceae</taxon>
    </lineage>
</organism>
<dbReference type="GO" id="GO:0004788">
    <property type="term" value="F:thiamine diphosphokinase activity"/>
    <property type="evidence" value="ECO:0007669"/>
    <property type="project" value="UniProtKB-UniRule"/>
</dbReference>
<accession>A0A975CRX1</accession>
<dbReference type="GO" id="GO:0009229">
    <property type="term" value="P:thiamine diphosphate biosynthetic process"/>
    <property type="evidence" value="ECO:0007669"/>
    <property type="project" value="InterPro"/>
</dbReference>
<proteinExistence type="predicted"/>
<evidence type="ECO:0000256" key="5">
    <source>
        <dbReference type="NCBIfam" id="TIGR01378"/>
    </source>
</evidence>
<keyword evidence="2" id="KW-0547">Nucleotide-binding</keyword>
<dbReference type="NCBIfam" id="TIGR01378">
    <property type="entry name" value="thi_PPkinase"/>
    <property type="match status" value="1"/>
</dbReference>
<keyword evidence="3" id="KW-0418">Kinase</keyword>
<dbReference type="CDD" id="cd07995">
    <property type="entry name" value="TPK"/>
    <property type="match status" value="1"/>
</dbReference>
<evidence type="ECO:0000313" key="7">
    <source>
        <dbReference type="EMBL" id="QTE24548.1"/>
    </source>
</evidence>
<dbReference type="InterPro" id="IPR036371">
    <property type="entry name" value="TPK_B1-bd_sf"/>
</dbReference>
<name>A0A975CRX1_9FLAO</name>
<dbReference type="AlphaFoldDB" id="A0A975CRX1"/>
<dbReference type="InterPro" id="IPR006282">
    <property type="entry name" value="Thi_PPkinase"/>
</dbReference>
<dbReference type="EC" id="2.7.6.2" evidence="5"/>
<dbReference type="InterPro" id="IPR053149">
    <property type="entry name" value="TPK"/>
</dbReference>
<dbReference type="Pfam" id="PF04265">
    <property type="entry name" value="TPK_B1_binding"/>
    <property type="match status" value="1"/>
</dbReference>
<dbReference type="GO" id="GO:0030975">
    <property type="term" value="F:thiamine binding"/>
    <property type="evidence" value="ECO:0007669"/>
    <property type="project" value="InterPro"/>
</dbReference>
<evidence type="ECO:0000256" key="1">
    <source>
        <dbReference type="ARBA" id="ARBA00022679"/>
    </source>
</evidence>
<evidence type="ECO:0000256" key="2">
    <source>
        <dbReference type="ARBA" id="ARBA00022741"/>
    </source>
</evidence>
<dbReference type="EMBL" id="CP071869">
    <property type="protein sequence ID" value="QTE24548.1"/>
    <property type="molecule type" value="Genomic_DNA"/>
</dbReference>
<dbReference type="SUPFAM" id="SSF63999">
    <property type="entry name" value="Thiamin pyrophosphokinase, catalytic domain"/>
    <property type="match status" value="1"/>
</dbReference>